<reference evidence="1" key="1">
    <citation type="submission" date="2018-06" db="EMBL/GenBank/DDBJ databases">
        <authorList>
            <person name="Zhirakovskaya E."/>
        </authorList>
    </citation>
    <scope>NUCLEOTIDE SEQUENCE</scope>
</reference>
<organism evidence="1">
    <name type="scientific">hydrothermal vent metagenome</name>
    <dbReference type="NCBI Taxonomy" id="652676"/>
    <lineage>
        <taxon>unclassified sequences</taxon>
        <taxon>metagenomes</taxon>
        <taxon>ecological metagenomes</taxon>
    </lineage>
</organism>
<gene>
    <name evidence="1" type="ORF">MNBD_GAMMA21-2805</name>
</gene>
<dbReference type="AlphaFoldDB" id="A0A3B0ZWX7"/>
<sequence>MSNKRPPDFTKDEVILITATLRERYGRGIEVEQADAEIRLNPAIPELTECPIVYWEADKCHFIIARADKHHCSLPFLLSPLPDLRYRETAL</sequence>
<name>A0A3B0ZWX7_9ZZZZ</name>
<dbReference type="EMBL" id="UOFR01000013">
    <property type="protein sequence ID" value="VAW91867.1"/>
    <property type="molecule type" value="Genomic_DNA"/>
</dbReference>
<protein>
    <submittedName>
        <fullName evidence="1">Uncharacterized protein</fullName>
    </submittedName>
</protein>
<proteinExistence type="predicted"/>
<evidence type="ECO:0000313" key="1">
    <source>
        <dbReference type="EMBL" id="VAW91867.1"/>
    </source>
</evidence>
<accession>A0A3B0ZWX7</accession>